<dbReference type="Pfam" id="PF13556">
    <property type="entry name" value="HTH_30"/>
    <property type="match status" value="1"/>
</dbReference>
<comment type="caution">
    <text evidence="2">The sequence shown here is derived from an EMBL/GenBank/DDBJ whole genome shotgun (WGS) entry which is preliminary data.</text>
</comment>
<accession>A0A9D9GY48</accession>
<dbReference type="Proteomes" id="UP000823613">
    <property type="component" value="Unassembled WGS sequence"/>
</dbReference>
<evidence type="ECO:0000259" key="1">
    <source>
        <dbReference type="Pfam" id="PF13556"/>
    </source>
</evidence>
<dbReference type="InterPro" id="IPR042070">
    <property type="entry name" value="PucR_C-HTH_sf"/>
</dbReference>
<organism evidence="2 3">
    <name type="scientific">Candidatus Onthovivens merdipullorum</name>
    <dbReference type="NCBI Taxonomy" id="2840889"/>
    <lineage>
        <taxon>Bacteria</taxon>
        <taxon>Bacillati</taxon>
        <taxon>Bacillota</taxon>
        <taxon>Bacilli</taxon>
        <taxon>Bacillales</taxon>
        <taxon>Candidatus Onthovivens</taxon>
    </lineage>
</organism>
<evidence type="ECO:0000313" key="3">
    <source>
        <dbReference type="Proteomes" id="UP000823613"/>
    </source>
</evidence>
<sequence>MIRYYLFKINGFTKKEFLVNIFKDLSKEEISIYFLNDDLGYFYSEDDLYIILDSVIKNINVDLNIDINILITHKVNKYYFELLNDSFKFYKNKIFSLYDLVLYFNLNNLKNYNLDIIKEFNNVPDYLINTMKIYLEANRNALLTSKYLFIHRNTFNQRLEKFIELTSLDIRDFYNANYFLLYLRIKENCVQGVHNNLSAENLK</sequence>
<reference evidence="2" key="2">
    <citation type="journal article" date="2021" name="PeerJ">
        <title>Extensive microbial diversity within the chicken gut microbiome revealed by metagenomics and culture.</title>
        <authorList>
            <person name="Gilroy R."/>
            <person name="Ravi A."/>
            <person name="Getino M."/>
            <person name="Pursley I."/>
            <person name="Horton D.L."/>
            <person name="Alikhan N.F."/>
            <person name="Baker D."/>
            <person name="Gharbi K."/>
            <person name="Hall N."/>
            <person name="Watson M."/>
            <person name="Adriaenssens E.M."/>
            <person name="Foster-Nyarko E."/>
            <person name="Jarju S."/>
            <person name="Secka A."/>
            <person name="Antonio M."/>
            <person name="Oren A."/>
            <person name="Chaudhuri R.R."/>
            <person name="La Ragione R."/>
            <person name="Hildebrand F."/>
            <person name="Pallen M.J."/>
        </authorList>
    </citation>
    <scope>NUCLEOTIDE SEQUENCE</scope>
    <source>
        <strain evidence="2">11159</strain>
    </source>
</reference>
<gene>
    <name evidence="2" type="ORF">IAC58_06700</name>
</gene>
<dbReference type="Gene3D" id="1.10.10.2840">
    <property type="entry name" value="PucR C-terminal helix-turn-helix domain"/>
    <property type="match status" value="1"/>
</dbReference>
<feature type="domain" description="PucR C-terminal helix-turn-helix" evidence="1">
    <location>
        <begin position="127"/>
        <end position="183"/>
    </location>
</feature>
<proteinExistence type="predicted"/>
<dbReference type="AlphaFoldDB" id="A0A9D9GY48"/>
<dbReference type="EMBL" id="JADIMY010000126">
    <property type="protein sequence ID" value="MBO8428213.1"/>
    <property type="molecule type" value="Genomic_DNA"/>
</dbReference>
<evidence type="ECO:0000313" key="2">
    <source>
        <dbReference type="EMBL" id="MBO8428213.1"/>
    </source>
</evidence>
<protein>
    <submittedName>
        <fullName evidence="2">Helix-turn-helix domain-containing protein</fullName>
    </submittedName>
</protein>
<name>A0A9D9GY48_9BACL</name>
<dbReference type="InterPro" id="IPR025736">
    <property type="entry name" value="PucR_C-HTH_dom"/>
</dbReference>
<reference evidence="2" key="1">
    <citation type="submission" date="2020-10" db="EMBL/GenBank/DDBJ databases">
        <authorList>
            <person name="Gilroy R."/>
        </authorList>
    </citation>
    <scope>NUCLEOTIDE SEQUENCE</scope>
    <source>
        <strain evidence="2">11159</strain>
    </source>
</reference>